<dbReference type="NCBIfam" id="TIGR01683">
    <property type="entry name" value="thiS"/>
    <property type="match status" value="1"/>
</dbReference>
<accession>A0A0F9X595</accession>
<dbReference type="PANTHER" id="PTHR34472:SF1">
    <property type="entry name" value="SULFUR CARRIER PROTEIN THIS"/>
    <property type="match status" value="1"/>
</dbReference>
<dbReference type="InterPro" id="IPR016155">
    <property type="entry name" value="Mopterin_synth/thiamin_S_b"/>
</dbReference>
<evidence type="ECO:0000313" key="1">
    <source>
        <dbReference type="EMBL" id="KKN94036.1"/>
    </source>
</evidence>
<protein>
    <recommendedName>
        <fullName evidence="2">Sulfur carrier protein ThiS</fullName>
    </recommendedName>
</protein>
<proteinExistence type="predicted"/>
<evidence type="ECO:0008006" key="2">
    <source>
        <dbReference type="Google" id="ProtNLM"/>
    </source>
</evidence>
<dbReference type="InterPro" id="IPR012675">
    <property type="entry name" value="Beta-grasp_dom_sf"/>
</dbReference>
<dbReference type="Gene3D" id="3.10.20.30">
    <property type="match status" value="1"/>
</dbReference>
<dbReference type="SUPFAM" id="SSF54285">
    <property type="entry name" value="MoaD/ThiS"/>
    <property type="match status" value="1"/>
</dbReference>
<dbReference type="CDD" id="cd00565">
    <property type="entry name" value="Ubl_ThiS"/>
    <property type="match status" value="1"/>
</dbReference>
<comment type="caution">
    <text evidence="1">The sequence shown here is derived from an EMBL/GenBank/DDBJ whole genome shotgun (WGS) entry which is preliminary data.</text>
</comment>
<dbReference type="Pfam" id="PF02597">
    <property type="entry name" value="ThiS"/>
    <property type="match status" value="1"/>
</dbReference>
<dbReference type="EMBL" id="LAZR01000082">
    <property type="protein sequence ID" value="KKN94036.1"/>
    <property type="molecule type" value="Genomic_DNA"/>
</dbReference>
<sequence length="66" mass="7212">MQIQLNGEAYSLENPLTLAELVERLGLGGKRLAIELNLEIIPRSQYPDTRLAEGDRVEIVHAIGGG</sequence>
<dbReference type="PANTHER" id="PTHR34472">
    <property type="entry name" value="SULFUR CARRIER PROTEIN THIS"/>
    <property type="match status" value="1"/>
</dbReference>
<reference evidence="1" key="1">
    <citation type="journal article" date="2015" name="Nature">
        <title>Complex archaea that bridge the gap between prokaryotes and eukaryotes.</title>
        <authorList>
            <person name="Spang A."/>
            <person name="Saw J.H."/>
            <person name="Jorgensen S.L."/>
            <person name="Zaremba-Niedzwiedzka K."/>
            <person name="Martijn J."/>
            <person name="Lind A.E."/>
            <person name="van Eijk R."/>
            <person name="Schleper C."/>
            <person name="Guy L."/>
            <person name="Ettema T.J."/>
        </authorList>
    </citation>
    <scope>NUCLEOTIDE SEQUENCE</scope>
</reference>
<dbReference type="InterPro" id="IPR003749">
    <property type="entry name" value="ThiS/MoaD-like"/>
</dbReference>
<organism evidence="1">
    <name type="scientific">marine sediment metagenome</name>
    <dbReference type="NCBI Taxonomy" id="412755"/>
    <lineage>
        <taxon>unclassified sequences</taxon>
        <taxon>metagenomes</taxon>
        <taxon>ecological metagenomes</taxon>
    </lineage>
</organism>
<gene>
    <name evidence="1" type="ORF">LCGC14_0193000</name>
</gene>
<dbReference type="InterPro" id="IPR010035">
    <property type="entry name" value="Thi_S"/>
</dbReference>
<dbReference type="AlphaFoldDB" id="A0A0F9X595"/>
<name>A0A0F9X595_9ZZZZ</name>